<reference evidence="1" key="1">
    <citation type="journal article" date="2015" name="Nature">
        <title>Complex archaea that bridge the gap between prokaryotes and eukaryotes.</title>
        <authorList>
            <person name="Spang A."/>
            <person name="Saw J.H."/>
            <person name="Jorgensen S.L."/>
            <person name="Zaremba-Niedzwiedzka K."/>
            <person name="Martijn J."/>
            <person name="Lind A.E."/>
            <person name="van Eijk R."/>
            <person name="Schleper C."/>
            <person name="Guy L."/>
            <person name="Ettema T.J."/>
        </authorList>
    </citation>
    <scope>NUCLEOTIDE SEQUENCE</scope>
</reference>
<evidence type="ECO:0000313" key="1">
    <source>
        <dbReference type="EMBL" id="KKN28677.1"/>
    </source>
</evidence>
<gene>
    <name evidence="1" type="ORF">LCGC14_0851890</name>
</gene>
<protein>
    <submittedName>
        <fullName evidence="1">Uncharacterized protein</fullName>
    </submittedName>
</protein>
<dbReference type="EMBL" id="LAZR01002543">
    <property type="protein sequence ID" value="KKN28677.1"/>
    <property type="molecule type" value="Genomic_DNA"/>
</dbReference>
<comment type="caution">
    <text evidence="1">The sequence shown here is derived from an EMBL/GenBank/DDBJ whole genome shotgun (WGS) entry which is preliminary data.</text>
</comment>
<proteinExistence type="predicted"/>
<sequence length="135" mass="13967">MAAADTAVILELSGQNPINFTCPDDLSISKGTLLFLSEDLTVRPSEETANQKYAGVAAADKAAGDLSTRIAVYVPNQSNVFDMKAAASAITAGVMVCLSGINLIRAAVDAEFEAGQVIGQAQETAAATDFIRVIS</sequence>
<accession>A0A0F9PVA4</accession>
<name>A0A0F9PVA4_9ZZZZ</name>
<organism evidence="1">
    <name type="scientific">marine sediment metagenome</name>
    <dbReference type="NCBI Taxonomy" id="412755"/>
    <lineage>
        <taxon>unclassified sequences</taxon>
        <taxon>metagenomes</taxon>
        <taxon>ecological metagenomes</taxon>
    </lineage>
</organism>
<dbReference type="AlphaFoldDB" id="A0A0F9PVA4"/>